<name>A0A0F9RJZ2_9ZZZZ</name>
<proteinExistence type="predicted"/>
<protein>
    <submittedName>
        <fullName evidence="1">Uncharacterized protein</fullName>
    </submittedName>
</protein>
<organism evidence="1">
    <name type="scientific">marine sediment metagenome</name>
    <dbReference type="NCBI Taxonomy" id="412755"/>
    <lineage>
        <taxon>unclassified sequences</taxon>
        <taxon>metagenomes</taxon>
        <taxon>ecological metagenomes</taxon>
    </lineage>
</organism>
<reference evidence="1" key="1">
    <citation type="journal article" date="2015" name="Nature">
        <title>Complex archaea that bridge the gap between prokaryotes and eukaryotes.</title>
        <authorList>
            <person name="Spang A."/>
            <person name="Saw J.H."/>
            <person name="Jorgensen S.L."/>
            <person name="Zaremba-Niedzwiedzka K."/>
            <person name="Martijn J."/>
            <person name="Lind A.E."/>
            <person name="van Eijk R."/>
            <person name="Schleper C."/>
            <person name="Guy L."/>
            <person name="Ettema T.J."/>
        </authorList>
    </citation>
    <scope>NUCLEOTIDE SEQUENCE</scope>
</reference>
<comment type="caution">
    <text evidence="1">The sequence shown here is derived from an EMBL/GenBank/DDBJ whole genome shotgun (WGS) entry which is preliminary data.</text>
</comment>
<gene>
    <name evidence="1" type="ORF">LCGC14_0567850</name>
</gene>
<accession>A0A0F9RJZ2</accession>
<sequence length="80" mass="9068">MANDKPPKPPKATKEIDLLLLRIPEEDEASLRVELDDLEAFVQARMDADKKWDLTTLQLVSFHTAGGGRWYLLASMTLDK</sequence>
<dbReference type="EMBL" id="LAZR01000828">
    <property type="protein sequence ID" value="KKN56860.1"/>
    <property type="molecule type" value="Genomic_DNA"/>
</dbReference>
<evidence type="ECO:0000313" key="1">
    <source>
        <dbReference type="EMBL" id="KKN56860.1"/>
    </source>
</evidence>
<dbReference type="AlphaFoldDB" id="A0A0F9RJZ2"/>